<reference evidence="2" key="1">
    <citation type="journal article" date="2023" name="IMA Fungus">
        <title>Comparative genomic study of the Penicillium genus elucidates a diverse pangenome and 15 lateral gene transfer events.</title>
        <authorList>
            <person name="Petersen C."/>
            <person name="Sorensen T."/>
            <person name="Nielsen M.R."/>
            <person name="Sondergaard T.E."/>
            <person name="Sorensen J.L."/>
            <person name="Fitzpatrick D.A."/>
            <person name="Frisvad J.C."/>
            <person name="Nielsen K.L."/>
        </authorList>
    </citation>
    <scope>NUCLEOTIDE SEQUENCE</scope>
    <source>
        <strain evidence="2">IBT 12815</strain>
    </source>
</reference>
<accession>A0AAD6E7I0</accession>
<dbReference type="EMBL" id="JAQJAE010000003">
    <property type="protein sequence ID" value="KAJ5603433.1"/>
    <property type="molecule type" value="Genomic_DNA"/>
</dbReference>
<dbReference type="AlphaFoldDB" id="A0AAD6E7I0"/>
<feature type="region of interest" description="Disordered" evidence="1">
    <location>
        <begin position="20"/>
        <end position="57"/>
    </location>
</feature>
<dbReference type="Gene3D" id="2.60.40.1180">
    <property type="entry name" value="Golgi alpha-mannosidase II"/>
    <property type="match status" value="1"/>
</dbReference>
<evidence type="ECO:0000256" key="1">
    <source>
        <dbReference type="SAM" id="MobiDB-lite"/>
    </source>
</evidence>
<evidence type="ECO:0000313" key="2">
    <source>
        <dbReference type="EMBL" id="KAJ5603433.1"/>
    </source>
</evidence>
<protein>
    <submittedName>
        <fullName evidence="2">Uncharacterized protein</fullName>
    </submittedName>
</protein>
<sequence>MDSGLVENLTALQQPRVVLRPGTNYNRSSGRDRQPRSAGTGTPLGLDRYSDTSRKPHNVYGTDVDSLEISIEYLANDRLDVLAPQATSIKGVFPSLKHGHVHVFVGGGTVLPTQEPALTTKEARGMPWSLLVALGASGAASGQLVKGSSLSARAKGDWEESNPLATVTILGVSKKPGAVKFNGEPVPASGVHYNATSHVLSVGGL</sequence>
<reference evidence="2" key="2">
    <citation type="submission" date="2023-01" db="EMBL/GenBank/DDBJ databases">
        <authorList>
            <person name="Petersen C."/>
        </authorList>
    </citation>
    <scope>NUCLEOTIDE SEQUENCE</scope>
    <source>
        <strain evidence="2">IBT 12815</strain>
    </source>
</reference>
<dbReference type="InterPro" id="IPR013780">
    <property type="entry name" value="Glyco_hydro_b"/>
</dbReference>
<evidence type="ECO:0000313" key="3">
    <source>
        <dbReference type="Proteomes" id="UP001213799"/>
    </source>
</evidence>
<keyword evidence="3" id="KW-1185">Reference proteome</keyword>
<dbReference type="Proteomes" id="UP001213799">
    <property type="component" value="Unassembled WGS sequence"/>
</dbReference>
<organism evidence="2 3">
    <name type="scientific">Penicillium hordei</name>
    <dbReference type="NCBI Taxonomy" id="40994"/>
    <lineage>
        <taxon>Eukaryota</taxon>
        <taxon>Fungi</taxon>
        <taxon>Dikarya</taxon>
        <taxon>Ascomycota</taxon>
        <taxon>Pezizomycotina</taxon>
        <taxon>Eurotiomycetes</taxon>
        <taxon>Eurotiomycetidae</taxon>
        <taxon>Eurotiales</taxon>
        <taxon>Aspergillaceae</taxon>
        <taxon>Penicillium</taxon>
    </lineage>
</organism>
<dbReference type="GeneID" id="81587688"/>
<gene>
    <name evidence="2" type="ORF">N7537_006389</name>
</gene>
<name>A0AAD6E7I0_9EURO</name>
<dbReference type="RefSeq" id="XP_056753231.1">
    <property type="nucleotide sequence ID" value="XM_056897446.1"/>
</dbReference>
<comment type="caution">
    <text evidence="2">The sequence shown here is derived from an EMBL/GenBank/DDBJ whole genome shotgun (WGS) entry which is preliminary data.</text>
</comment>
<proteinExistence type="predicted"/>